<accession>A0A1X9MHN7</accession>
<protein>
    <submittedName>
        <fullName evidence="4">Putative enoyl-CoA hydratase echA8</fullName>
        <ecNumber evidence="4">4.2.1.17</ecNumber>
    </submittedName>
</protein>
<organism evidence="4 5">
    <name type="scientific">Halalkalibacter krulwichiae</name>
    <dbReference type="NCBI Taxonomy" id="199441"/>
    <lineage>
        <taxon>Bacteria</taxon>
        <taxon>Bacillati</taxon>
        <taxon>Bacillota</taxon>
        <taxon>Bacilli</taxon>
        <taxon>Bacillales</taxon>
        <taxon>Bacillaceae</taxon>
        <taxon>Halalkalibacter</taxon>
    </lineage>
</organism>
<dbReference type="InterPro" id="IPR001753">
    <property type="entry name" value="Enoyl-CoA_hydra/iso"/>
</dbReference>
<sequence length="258" mass="27979">MYYENIVAYKDGVIGVIKLNRPEMRNAIDSRTLEEVEEAIEIWEKHEGIKVIIFTGEGEKSFASGADIKQLKEKEAKDALLPGLSGVCQKIESSSKVTIAAINGYALGGGCELALACDIRIAAEHAKIGLPELNLSIIPGGGGTQRLARIVGKGRAIEMILMGEVISAEKAENIGLVTRVVKIEDLFQTAYEIAAKIMEKGPLAVTLAKMVIHQGFDLDMKNALLIEKLAQAILFNSEDKHEGVTAFLEKRVPSYNGN</sequence>
<name>A0A1X9MHN7_9BACI</name>
<reference evidence="4 5" key="1">
    <citation type="submission" date="2017-04" db="EMBL/GenBank/DDBJ databases">
        <title>Bacillus krulwichiae AM31D Genome sequencing and assembly.</title>
        <authorList>
            <person name="Krulwich T.A."/>
            <person name="Anastor L."/>
            <person name="Ehrlich R."/>
            <person name="Ehrlich G.D."/>
            <person name="Janto B."/>
        </authorList>
    </citation>
    <scope>NUCLEOTIDE SEQUENCE [LARGE SCALE GENOMIC DNA]</scope>
    <source>
        <strain evidence="4 5">AM31D</strain>
    </source>
</reference>
<dbReference type="EMBL" id="CP020814">
    <property type="protein sequence ID" value="ARK29972.1"/>
    <property type="molecule type" value="Genomic_DNA"/>
</dbReference>
<dbReference type="STRING" id="199441.BkAM31D_08905"/>
<dbReference type="PANTHER" id="PTHR11941:SF54">
    <property type="entry name" value="ENOYL-COA HYDRATASE, MITOCHONDRIAL"/>
    <property type="match status" value="1"/>
</dbReference>
<keyword evidence="2 4" id="KW-0456">Lyase</keyword>
<dbReference type="AlphaFoldDB" id="A0A1X9MHN7"/>
<evidence type="ECO:0000313" key="5">
    <source>
        <dbReference type="Proteomes" id="UP000193006"/>
    </source>
</evidence>
<evidence type="ECO:0000256" key="2">
    <source>
        <dbReference type="ARBA" id="ARBA00023239"/>
    </source>
</evidence>
<evidence type="ECO:0000313" key="4">
    <source>
        <dbReference type="EMBL" id="ARK29972.1"/>
    </source>
</evidence>
<dbReference type="KEGG" id="bkw:BkAM31D_08905"/>
<keyword evidence="5" id="KW-1185">Reference proteome</keyword>
<proteinExistence type="inferred from homology"/>
<dbReference type="SUPFAM" id="SSF52096">
    <property type="entry name" value="ClpP/crotonase"/>
    <property type="match status" value="1"/>
</dbReference>
<dbReference type="FunFam" id="3.90.226.10:FF:000009">
    <property type="entry name" value="Carnitinyl-CoA dehydratase"/>
    <property type="match status" value="1"/>
</dbReference>
<comment type="similarity">
    <text evidence="1 3">Belongs to the enoyl-CoA hydratase/isomerase family.</text>
</comment>
<dbReference type="GO" id="GO:0006635">
    <property type="term" value="P:fatty acid beta-oxidation"/>
    <property type="evidence" value="ECO:0007669"/>
    <property type="project" value="TreeGrafter"/>
</dbReference>
<dbReference type="RefSeq" id="WP_066152082.1">
    <property type="nucleotide sequence ID" value="NZ_CP020814.1"/>
</dbReference>
<dbReference type="Gene3D" id="3.90.226.10">
    <property type="entry name" value="2-enoyl-CoA Hydratase, Chain A, domain 1"/>
    <property type="match status" value="1"/>
</dbReference>
<evidence type="ECO:0000256" key="1">
    <source>
        <dbReference type="ARBA" id="ARBA00005254"/>
    </source>
</evidence>
<dbReference type="Pfam" id="PF00378">
    <property type="entry name" value="ECH_1"/>
    <property type="match status" value="1"/>
</dbReference>
<dbReference type="InterPro" id="IPR018376">
    <property type="entry name" value="Enoyl-CoA_hyd/isom_CS"/>
</dbReference>
<dbReference type="FunFam" id="1.10.12.10:FF:000001">
    <property type="entry name" value="Probable enoyl-CoA hydratase, mitochondrial"/>
    <property type="match status" value="1"/>
</dbReference>
<gene>
    <name evidence="4" type="primary">echA8_4</name>
    <name evidence="4" type="ORF">BkAM31D_08905</name>
</gene>
<dbReference type="Proteomes" id="UP000193006">
    <property type="component" value="Chromosome"/>
</dbReference>
<dbReference type="EC" id="4.2.1.17" evidence="4"/>
<dbReference type="Gene3D" id="1.10.12.10">
    <property type="entry name" value="Lyase 2-enoyl-coa Hydratase, Chain A, domain 2"/>
    <property type="match status" value="1"/>
</dbReference>
<dbReference type="PROSITE" id="PS00166">
    <property type="entry name" value="ENOYL_COA_HYDRATASE"/>
    <property type="match status" value="1"/>
</dbReference>
<dbReference type="GO" id="GO:0004300">
    <property type="term" value="F:enoyl-CoA hydratase activity"/>
    <property type="evidence" value="ECO:0007669"/>
    <property type="project" value="UniProtKB-EC"/>
</dbReference>
<dbReference type="CDD" id="cd06558">
    <property type="entry name" value="crotonase-like"/>
    <property type="match status" value="1"/>
</dbReference>
<dbReference type="InterPro" id="IPR029045">
    <property type="entry name" value="ClpP/crotonase-like_dom_sf"/>
</dbReference>
<dbReference type="InterPro" id="IPR014748">
    <property type="entry name" value="Enoyl-CoA_hydra_C"/>
</dbReference>
<evidence type="ECO:0000256" key="3">
    <source>
        <dbReference type="RuleBase" id="RU003707"/>
    </source>
</evidence>
<dbReference type="PANTHER" id="PTHR11941">
    <property type="entry name" value="ENOYL-COA HYDRATASE-RELATED"/>
    <property type="match status" value="1"/>
</dbReference>